<feature type="compositionally biased region" description="Basic and acidic residues" evidence="1">
    <location>
        <begin position="54"/>
        <end position="67"/>
    </location>
</feature>
<name>A0ABR3N9T5_9TELE</name>
<accession>A0ABR3N9T5</accession>
<sequence>MKKIKNIKNNSIMSYFKKKQTDGNSEARMVSQTADNAQERNHTSKKKEKVLGTNRRDLLKERTNSMKEEEEGQSKSHLQKSAQGQSHTFSFRYRFIKHAVACDTSKTVLDALNTNKTFRNIKEANKEKEIVIQRSKGAVPRAAVKTDFPCCLIENDELLDIKFIKNSGNDPSRKKTTGRRSFSNGKLFEIIVINNQPDSPDKLSSTKYLEAAFDFEHLDSKVKLVSVKKQLAAYCFITDANKCRLDFALLELDDVDDITSHPRLLSRYTHGSPPNRGGICIVGHPDGGIKKADPCLTAENIHEAAIKHFSENENVSFIQMITQKILEDKWYVYANQINYNTCFFHGSSGSPVFDEDCYLIGVHTGGYVYKGEKGKLRSVVEYAYSIQPILDIIRAQAKIKEATFSPRRKQAQRLSFYSTAKNMSEAPPNKKIKQTDTCSTKQTDIEPGETSQASDNVQKTMAHSIKTEAEEEPSKDLQQRAEEQECNFQFSFNSNSDTVFVSGNTSMTVLDALKTSDTFNANKNVKDVKKEIVILRADGAAVKMDFPCCLIEKNESLKIIFIKKEKKAFTVEGKQETLIPQRTGLVTFYIKTTGKKNMKYIMKNNELTEKADYVCVYAFREEEVETALKRDGRFIDNIYQKLCVLSLESREGAKKNQKSSYEMANRVKYLNRKKFQIIATGGTRPDGQIKQTKVKTESDIASAADSAQNDPGQNPISTKQQTIQESETNSAVENSARGTGFLLFDRFILTNFHVVQEFVYPLQENPHIRKLARTVTAVFNYEVLGHEANVLPVKCDLVYASGTDEKLRQHDFALLELDCPKPENCTELLSLYRHTPSPNSGGIYIVGHPDCGVKKMDPCFIIGIENRLQSMNQHISENLSCPYVSWECLPKLQQNHITYDSCFFHGSSGSPVFDEHCCLIGIHSGGFHYQCYREVGKPCLLAFSLHYSPGSDYTGQTLTLLHWSGGHSAGRLTASIPPCYRSLVRGPSVRLLTRPPPLPPEARGPMFYSRAGGPLKGLTSPPTTTSTTTTTTTTIQGPLAAKRPPYRVRGPWAPRAPCTPRAPGQRPRWPGS</sequence>
<keyword evidence="3" id="KW-1185">Reference proteome</keyword>
<proteinExistence type="predicted"/>
<feature type="compositionally biased region" description="Basic and acidic residues" evidence="1">
    <location>
        <begin position="465"/>
        <end position="478"/>
    </location>
</feature>
<feature type="region of interest" description="Disordered" evidence="1">
    <location>
        <begin position="419"/>
        <end position="478"/>
    </location>
</feature>
<organism evidence="2 3">
    <name type="scientific">Cirrhinus molitorella</name>
    <name type="common">mud carp</name>
    <dbReference type="NCBI Taxonomy" id="172907"/>
    <lineage>
        <taxon>Eukaryota</taxon>
        <taxon>Metazoa</taxon>
        <taxon>Chordata</taxon>
        <taxon>Craniata</taxon>
        <taxon>Vertebrata</taxon>
        <taxon>Euteleostomi</taxon>
        <taxon>Actinopterygii</taxon>
        <taxon>Neopterygii</taxon>
        <taxon>Teleostei</taxon>
        <taxon>Ostariophysi</taxon>
        <taxon>Cypriniformes</taxon>
        <taxon>Cyprinidae</taxon>
        <taxon>Labeoninae</taxon>
        <taxon>Labeonini</taxon>
        <taxon>Cirrhinus</taxon>
    </lineage>
</organism>
<feature type="region of interest" description="Disordered" evidence="1">
    <location>
        <begin position="1"/>
        <end position="83"/>
    </location>
</feature>
<protein>
    <submittedName>
        <fullName evidence="2">Uncharacterized protein</fullName>
    </submittedName>
</protein>
<evidence type="ECO:0000256" key="1">
    <source>
        <dbReference type="SAM" id="MobiDB-lite"/>
    </source>
</evidence>
<reference evidence="2 3" key="1">
    <citation type="submission" date="2023-09" db="EMBL/GenBank/DDBJ databases">
        <authorList>
            <person name="Wang M."/>
        </authorList>
    </citation>
    <scope>NUCLEOTIDE SEQUENCE [LARGE SCALE GENOMIC DNA]</scope>
    <source>
        <strain evidence="2">GT-2023</strain>
        <tissue evidence="2">Liver</tissue>
    </source>
</reference>
<comment type="caution">
    <text evidence="2">The sequence shown here is derived from an EMBL/GenBank/DDBJ whole genome shotgun (WGS) entry which is preliminary data.</text>
</comment>
<feature type="compositionally biased region" description="Low complexity" evidence="1">
    <location>
        <begin position="1019"/>
        <end position="1034"/>
    </location>
</feature>
<gene>
    <name evidence="2" type="ORF">QQF64_026509</name>
</gene>
<dbReference type="PANTHER" id="PTHR14389">
    <property type="entry name" value="SI:CH1073-475A24.1"/>
    <property type="match status" value="1"/>
</dbReference>
<dbReference type="EMBL" id="JAYMGO010000005">
    <property type="protein sequence ID" value="KAL1273695.1"/>
    <property type="molecule type" value="Genomic_DNA"/>
</dbReference>
<dbReference type="Pfam" id="PF13365">
    <property type="entry name" value="Trypsin_2"/>
    <property type="match status" value="2"/>
</dbReference>
<evidence type="ECO:0000313" key="2">
    <source>
        <dbReference type="EMBL" id="KAL1273695.1"/>
    </source>
</evidence>
<feature type="compositionally biased region" description="Polar residues" evidence="1">
    <location>
        <begin position="449"/>
        <end position="461"/>
    </location>
</feature>
<dbReference type="Gene3D" id="2.40.10.10">
    <property type="entry name" value="Trypsin-like serine proteases"/>
    <property type="match status" value="3"/>
</dbReference>
<feature type="region of interest" description="Disordered" evidence="1">
    <location>
        <begin position="1013"/>
        <end position="1072"/>
    </location>
</feature>
<feature type="region of interest" description="Disordered" evidence="1">
    <location>
        <begin position="681"/>
        <end position="732"/>
    </location>
</feature>
<dbReference type="SUPFAM" id="SSF50494">
    <property type="entry name" value="Trypsin-like serine proteases"/>
    <property type="match status" value="2"/>
</dbReference>
<dbReference type="Proteomes" id="UP001558613">
    <property type="component" value="Unassembled WGS sequence"/>
</dbReference>
<dbReference type="InterPro" id="IPR043504">
    <property type="entry name" value="Peptidase_S1_PA_chymotrypsin"/>
</dbReference>
<dbReference type="PANTHER" id="PTHR14389:SF3">
    <property type="entry name" value="PROTEIN FAM111A-LIKE"/>
    <property type="match status" value="1"/>
</dbReference>
<evidence type="ECO:0000313" key="3">
    <source>
        <dbReference type="Proteomes" id="UP001558613"/>
    </source>
</evidence>
<feature type="compositionally biased region" description="Polar residues" evidence="1">
    <location>
        <begin position="705"/>
        <end position="732"/>
    </location>
</feature>
<dbReference type="InterPro" id="IPR009003">
    <property type="entry name" value="Peptidase_S1_PA"/>
</dbReference>